<reference evidence="1" key="1">
    <citation type="submission" date="2022-03" db="EMBL/GenBank/DDBJ databases">
        <title>Genomic analyses of argali, domestic sheep and their hybrids provide insights into chromosomal evolution, heterosis and genetic basis of agronomic traits.</title>
        <authorList>
            <person name="Li M."/>
        </authorList>
    </citation>
    <scope>NUCLEOTIDE SEQUENCE</scope>
    <source>
        <strain evidence="1">F1 hybrid</strain>
    </source>
</reference>
<sequence length="515" mass="57377">MEDPVWACPPPTAHHPPTHNKDLPENNSARQKCPFETGAVSSRPKAIVINSQAPLCCGYEFILHTKKHQTPGTSAQAQDPFQSENMSQGYENVYIYSHETAVLPGDHTSYLESSLSFIQLLCPYTDRPHRTCLYCHCQNQRAVTSPEIGSAISRPVSCDPQKLLTPCVLPSASEKDASVEPLTMNISPPRTGLYHEQPGSLALSLSFHEEQTFGLSVPQPYKDVNIYRNLEGKGNYKELFIMTLDTMMTLDTHTYNDITQRPSTATHIPEPGDTGPATAQTLTWKPGLKAVTVELSSKYHQEKQQSRARESGGRDSCPASCAVGQVQTEAAASEKATWEHSPSRRAPAYLRLWAEKLTPEQRAHEQQKPMSEPESELQHKDRFSHFSECFCWPHSPLRERGPAGNLLPSPVCPEPANKIGKAAGVFPQWQERRQEGTMATTLMGNQNNKEPELERFAEIQAPQEPAIQRQQEDGTGAMEFRKFQKSAAVPLTTSPTDKDTLPSIKRVRLFQLSLL</sequence>
<proteinExistence type="predicted"/>
<organism evidence="1 2">
    <name type="scientific">Ovis ammon polii x Ovis aries</name>
    <dbReference type="NCBI Taxonomy" id="2918886"/>
    <lineage>
        <taxon>Eukaryota</taxon>
        <taxon>Metazoa</taxon>
        <taxon>Chordata</taxon>
        <taxon>Craniata</taxon>
        <taxon>Vertebrata</taxon>
        <taxon>Euteleostomi</taxon>
        <taxon>Mammalia</taxon>
        <taxon>Eutheria</taxon>
        <taxon>Laurasiatheria</taxon>
        <taxon>Artiodactyla</taxon>
        <taxon>Ruminantia</taxon>
        <taxon>Pecora</taxon>
        <taxon>Bovidae</taxon>
        <taxon>Caprinae</taxon>
        <taxon>Ovis</taxon>
    </lineage>
</organism>
<evidence type="ECO:0000313" key="2">
    <source>
        <dbReference type="Proteomes" id="UP001057279"/>
    </source>
</evidence>
<dbReference type="Proteomes" id="UP001057279">
    <property type="component" value="Linkage Group LG02"/>
</dbReference>
<protein>
    <submittedName>
        <fullName evidence="1">Uncharacterized protein</fullName>
    </submittedName>
</protein>
<name>A0ACB9VHL5_9CETA</name>
<comment type="caution">
    <text evidence="1">The sequence shown here is derived from an EMBL/GenBank/DDBJ whole genome shotgun (WGS) entry which is preliminary data.</text>
</comment>
<dbReference type="EMBL" id="CM043027">
    <property type="protein sequence ID" value="KAI4589226.1"/>
    <property type="molecule type" value="Genomic_DNA"/>
</dbReference>
<accession>A0ACB9VHL5</accession>
<keyword evidence="2" id="KW-1185">Reference proteome</keyword>
<gene>
    <name evidence="1" type="ORF">MJG53_003634</name>
</gene>
<evidence type="ECO:0000313" key="1">
    <source>
        <dbReference type="EMBL" id="KAI4589226.1"/>
    </source>
</evidence>